<feature type="transmembrane region" description="Helical" evidence="6">
    <location>
        <begin position="297"/>
        <end position="317"/>
    </location>
</feature>
<gene>
    <name evidence="8" type="ordered locus">Tbd_2750</name>
</gene>
<keyword evidence="2" id="KW-1003">Cell membrane</keyword>
<feature type="transmembrane region" description="Helical" evidence="6">
    <location>
        <begin position="662"/>
        <end position="682"/>
    </location>
</feature>
<feature type="transmembrane region" description="Helical" evidence="6">
    <location>
        <begin position="688"/>
        <end position="708"/>
    </location>
</feature>
<dbReference type="RefSeq" id="WP_011313262.1">
    <property type="nucleotide sequence ID" value="NC_007404.1"/>
</dbReference>
<dbReference type="OrthoDB" id="9780358at2"/>
<evidence type="ECO:0000256" key="4">
    <source>
        <dbReference type="ARBA" id="ARBA00022989"/>
    </source>
</evidence>
<evidence type="ECO:0000256" key="5">
    <source>
        <dbReference type="ARBA" id="ARBA00023136"/>
    </source>
</evidence>
<sequence>MSRSGRLALAVWLVFLAACGWLATRADYTADLSAFLPRAPTPEQQLLVDQLKSGVASRLILIGIEGGDSTARARASRELAARLRADPRFLHIANGETPALQRDREILFAHRYVLSPAVDAGRFTAEGLRAGVEDSLGLLATSTGLVSKALLPRDPTGEFLQVLDALEDGQQPRLVDGTWASRDGTRALLLARTRAEGADTDGQEQAVDAIRSAFAAVGAPPLRLAMTGPGPFSVTARATIKDEVTLLSGLGALAIVSLLLAVYRSPHALLLSLVPVVSGALAGVAAVSLGFGVVHGVTLGFGTALIGEAVDYAIYLLMQSRQAAADPRASTKAFWPTVRIGVLTSVFGFASLLFSGFPGLAQLGLYAIAGLAAAALVTRFVLPHLVPATLEPPAVDRLGQRLLGWSERAPRLRGIVLALFVAACGVIAFEHGGMWNRELAALSPVPAADQALDAAMRADLGAPDVAHLVIVSAPSAEAALAASERAARALDALVAAGTIAGYESPARYLPSAATQRARLAALPDDAQLRQRFAAAAAGLPLRAERFEPFFADVAAARHAASLTRSDLEGSALAAGVDALLVRSSGGWTALMPLRAANGALDAAAVKAALAAAGAHDAHFVDLKRESDRLHSGYLREASLLSLAGLAAILALLGVVTRSPRRVFHIVAPLAAAVAVVVAGLVLAGRPLIILHLVGMLLVVAVGSNYALFFDQGAAAGGVQARTLVSLLLASATTVAGFGVLAFSSVPVLNAIGTTVGPGVVLALVFSAILARRP</sequence>
<dbReference type="PANTHER" id="PTHR33406:SF13">
    <property type="entry name" value="MEMBRANE PROTEIN YDFJ"/>
    <property type="match status" value="1"/>
</dbReference>
<evidence type="ECO:0000313" key="8">
    <source>
        <dbReference type="EMBL" id="AAZ98703.1"/>
    </source>
</evidence>
<dbReference type="KEGG" id="tbd:Tbd_2750"/>
<feature type="transmembrane region" description="Helical" evidence="6">
    <location>
        <begin position="637"/>
        <end position="655"/>
    </location>
</feature>
<dbReference type="PROSITE" id="PS51257">
    <property type="entry name" value="PROKAR_LIPOPROTEIN"/>
    <property type="match status" value="1"/>
</dbReference>
<dbReference type="GO" id="GO:0005886">
    <property type="term" value="C:plasma membrane"/>
    <property type="evidence" value="ECO:0007669"/>
    <property type="project" value="UniProtKB-SubCell"/>
</dbReference>
<feature type="transmembrane region" description="Helical" evidence="6">
    <location>
        <begin position="363"/>
        <end position="382"/>
    </location>
</feature>
<dbReference type="PANTHER" id="PTHR33406">
    <property type="entry name" value="MEMBRANE PROTEIN MJ1562-RELATED"/>
    <property type="match status" value="1"/>
</dbReference>
<dbReference type="InterPro" id="IPR004869">
    <property type="entry name" value="MMPL_dom"/>
</dbReference>
<dbReference type="SUPFAM" id="SSF82866">
    <property type="entry name" value="Multidrug efflux transporter AcrB transmembrane domain"/>
    <property type="match status" value="2"/>
</dbReference>
<protein>
    <recommendedName>
        <fullName evidence="7">Membrane transport protein MMPL domain-containing protein</fullName>
    </recommendedName>
</protein>
<evidence type="ECO:0000256" key="3">
    <source>
        <dbReference type="ARBA" id="ARBA00022692"/>
    </source>
</evidence>
<feature type="transmembrane region" description="Helical" evidence="6">
    <location>
        <begin position="338"/>
        <end position="357"/>
    </location>
</feature>
<proteinExistence type="predicted"/>
<evidence type="ECO:0000259" key="7">
    <source>
        <dbReference type="Pfam" id="PF03176"/>
    </source>
</evidence>
<dbReference type="Gene3D" id="1.20.1640.10">
    <property type="entry name" value="Multidrug efflux transporter AcrB transmembrane domain"/>
    <property type="match status" value="2"/>
</dbReference>
<feature type="transmembrane region" description="Helical" evidence="6">
    <location>
        <begin position="244"/>
        <end position="263"/>
    </location>
</feature>
<accession>Q3SFB1</accession>
<feature type="transmembrane region" description="Helical" evidence="6">
    <location>
        <begin position="411"/>
        <end position="429"/>
    </location>
</feature>
<feature type="transmembrane region" description="Helical" evidence="6">
    <location>
        <begin position="748"/>
        <end position="770"/>
    </location>
</feature>
<dbReference type="InterPro" id="IPR050545">
    <property type="entry name" value="Mycobact_MmpL"/>
</dbReference>
<keyword evidence="3 6" id="KW-0812">Transmembrane</keyword>
<dbReference type="eggNOG" id="COG4258">
    <property type="taxonomic scope" value="Bacteria"/>
</dbReference>
<evidence type="ECO:0000256" key="6">
    <source>
        <dbReference type="SAM" id="Phobius"/>
    </source>
</evidence>
<dbReference type="EMBL" id="CP000116">
    <property type="protein sequence ID" value="AAZ98703.1"/>
    <property type="molecule type" value="Genomic_DNA"/>
</dbReference>
<feature type="transmembrane region" description="Helical" evidence="6">
    <location>
        <begin position="720"/>
        <end position="742"/>
    </location>
</feature>
<organism evidence="8 9">
    <name type="scientific">Thiobacillus denitrificans (strain ATCC 25259 / T1)</name>
    <dbReference type="NCBI Taxonomy" id="292415"/>
    <lineage>
        <taxon>Bacteria</taxon>
        <taxon>Pseudomonadati</taxon>
        <taxon>Pseudomonadota</taxon>
        <taxon>Betaproteobacteria</taxon>
        <taxon>Nitrosomonadales</taxon>
        <taxon>Thiobacillaceae</taxon>
        <taxon>Thiobacillus</taxon>
    </lineage>
</organism>
<name>Q3SFB1_THIDA</name>
<feature type="transmembrane region" description="Helical" evidence="6">
    <location>
        <begin position="270"/>
        <end position="291"/>
    </location>
</feature>
<comment type="subcellular location">
    <subcellularLocation>
        <location evidence="1">Cell membrane</location>
        <topology evidence="1">Multi-pass membrane protein</topology>
    </subcellularLocation>
</comment>
<dbReference type="STRING" id="292415.Tbd_2750"/>
<evidence type="ECO:0000256" key="2">
    <source>
        <dbReference type="ARBA" id="ARBA00022475"/>
    </source>
</evidence>
<evidence type="ECO:0000313" key="9">
    <source>
        <dbReference type="Proteomes" id="UP000008291"/>
    </source>
</evidence>
<feature type="domain" description="Membrane transport protein MMPL" evidence="7">
    <location>
        <begin position="161"/>
        <end position="387"/>
    </location>
</feature>
<reference evidence="8 9" key="1">
    <citation type="journal article" date="2006" name="J. Bacteriol.">
        <title>The genome sequence of the obligately chemolithoautotrophic, facultatively anaerobic bacterium Thiobacillus denitrificans.</title>
        <authorList>
            <person name="Beller H.R."/>
            <person name="Chain P.S."/>
            <person name="Letain T.E."/>
            <person name="Chakicherla A."/>
            <person name="Larimer F.W."/>
            <person name="Richardson P.M."/>
            <person name="Coleman M.A."/>
            <person name="Wood A.P."/>
            <person name="Kelly D.P."/>
        </authorList>
    </citation>
    <scope>NUCLEOTIDE SEQUENCE [LARGE SCALE GENOMIC DNA]</scope>
    <source>
        <strain evidence="8 9">ATCC 25259</strain>
    </source>
</reference>
<dbReference type="HOGENOM" id="CLU_017576_1_0_4"/>
<dbReference type="Proteomes" id="UP000008291">
    <property type="component" value="Chromosome"/>
</dbReference>
<evidence type="ECO:0000256" key="1">
    <source>
        <dbReference type="ARBA" id="ARBA00004651"/>
    </source>
</evidence>
<dbReference type="Pfam" id="PF03176">
    <property type="entry name" value="MMPL"/>
    <property type="match status" value="1"/>
</dbReference>
<keyword evidence="9" id="KW-1185">Reference proteome</keyword>
<dbReference type="AlphaFoldDB" id="Q3SFB1"/>
<keyword evidence="4 6" id="KW-1133">Transmembrane helix</keyword>
<keyword evidence="5 6" id="KW-0472">Membrane</keyword>